<evidence type="ECO:0000256" key="3">
    <source>
        <dbReference type="PIRSR" id="PIRSR601461-2"/>
    </source>
</evidence>
<gene>
    <name evidence="7" type="ORF">PsYK624_086720</name>
</gene>
<dbReference type="InterPro" id="IPR034164">
    <property type="entry name" value="Pepsin-like_dom"/>
</dbReference>
<dbReference type="InterPro" id="IPR001461">
    <property type="entry name" value="Aspartic_peptidase_A1"/>
</dbReference>
<dbReference type="InterPro" id="IPR033121">
    <property type="entry name" value="PEPTIDASE_A1"/>
</dbReference>
<organism evidence="7 8">
    <name type="scientific">Phanerochaete sordida</name>
    <dbReference type="NCBI Taxonomy" id="48140"/>
    <lineage>
        <taxon>Eukaryota</taxon>
        <taxon>Fungi</taxon>
        <taxon>Dikarya</taxon>
        <taxon>Basidiomycota</taxon>
        <taxon>Agaricomycotina</taxon>
        <taxon>Agaricomycetes</taxon>
        <taxon>Polyporales</taxon>
        <taxon>Phanerochaetaceae</taxon>
        <taxon>Phanerochaete</taxon>
    </lineage>
</organism>
<dbReference type="FunFam" id="2.40.70.10:FF:000008">
    <property type="entry name" value="Cathepsin D"/>
    <property type="match status" value="1"/>
</dbReference>
<comment type="similarity">
    <text evidence="1">Belongs to the peptidase A1 family.</text>
</comment>
<dbReference type="PRINTS" id="PR00792">
    <property type="entry name" value="PEPSIN"/>
</dbReference>
<feature type="disulfide bond" evidence="3">
    <location>
        <begin position="142"/>
        <end position="146"/>
    </location>
</feature>
<dbReference type="Pfam" id="PF00026">
    <property type="entry name" value="Asp"/>
    <property type="match status" value="1"/>
</dbReference>
<name>A0A9P3LFD6_9APHY</name>
<dbReference type="Gene3D" id="2.40.70.10">
    <property type="entry name" value="Acid Proteases"/>
    <property type="match status" value="2"/>
</dbReference>
<proteinExistence type="inferred from homology"/>
<feature type="signal peptide" evidence="5">
    <location>
        <begin position="1"/>
        <end position="18"/>
    </location>
</feature>
<feature type="active site" evidence="2">
    <location>
        <position position="129"/>
    </location>
</feature>
<dbReference type="OrthoDB" id="15189at2759"/>
<dbReference type="InterPro" id="IPR021109">
    <property type="entry name" value="Peptidase_aspartic_dom_sf"/>
</dbReference>
<keyword evidence="7" id="KW-0645">Protease</keyword>
<protein>
    <submittedName>
        <fullName evidence="7">Acid protease</fullName>
    </submittedName>
</protein>
<dbReference type="GO" id="GO:0006508">
    <property type="term" value="P:proteolysis"/>
    <property type="evidence" value="ECO:0007669"/>
    <property type="project" value="UniProtKB-KW"/>
</dbReference>
<comment type="caution">
    <text evidence="7">The sequence shown here is derived from an EMBL/GenBank/DDBJ whole genome shotgun (WGS) entry which is preliminary data.</text>
</comment>
<keyword evidence="7" id="KW-0378">Hydrolase</keyword>
<evidence type="ECO:0000256" key="5">
    <source>
        <dbReference type="SAM" id="SignalP"/>
    </source>
</evidence>
<feature type="domain" description="Peptidase A1" evidence="6">
    <location>
        <begin position="111"/>
        <end position="422"/>
    </location>
</feature>
<keyword evidence="3" id="KW-1015">Disulfide bond</keyword>
<evidence type="ECO:0000256" key="2">
    <source>
        <dbReference type="PIRSR" id="PIRSR601461-1"/>
    </source>
</evidence>
<evidence type="ECO:0000313" key="8">
    <source>
        <dbReference type="Proteomes" id="UP000703269"/>
    </source>
</evidence>
<dbReference type="SUPFAM" id="SSF50630">
    <property type="entry name" value="Acid proteases"/>
    <property type="match status" value="1"/>
</dbReference>
<reference evidence="7 8" key="1">
    <citation type="submission" date="2021-08" db="EMBL/GenBank/DDBJ databases">
        <title>Draft Genome Sequence of Phanerochaete sordida strain YK-624.</title>
        <authorList>
            <person name="Mori T."/>
            <person name="Dohra H."/>
            <person name="Suzuki T."/>
            <person name="Kawagishi H."/>
            <person name="Hirai H."/>
        </authorList>
    </citation>
    <scope>NUCLEOTIDE SEQUENCE [LARGE SCALE GENOMIC DNA]</scope>
    <source>
        <strain evidence="7 8">YK-624</strain>
    </source>
</reference>
<dbReference type="GO" id="GO:0004190">
    <property type="term" value="F:aspartic-type endopeptidase activity"/>
    <property type="evidence" value="ECO:0007669"/>
    <property type="project" value="InterPro"/>
</dbReference>
<evidence type="ECO:0000256" key="4">
    <source>
        <dbReference type="SAM" id="MobiDB-lite"/>
    </source>
</evidence>
<feature type="region of interest" description="Disordered" evidence="4">
    <location>
        <begin position="69"/>
        <end position="91"/>
    </location>
</feature>
<evidence type="ECO:0000256" key="1">
    <source>
        <dbReference type="ARBA" id="ARBA00007447"/>
    </source>
</evidence>
<dbReference type="CDD" id="cd05471">
    <property type="entry name" value="pepsin_like"/>
    <property type="match status" value="1"/>
</dbReference>
<dbReference type="PANTHER" id="PTHR47966">
    <property type="entry name" value="BETA-SITE APP-CLEAVING ENZYME, ISOFORM A-RELATED"/>
    <property type="match status" value="1"/>
</dbReference>
<dbReference type="PROSITE" id="PS51767">
    <property type="entry name" value="PEPTIDASE_A1"/>
    <property type="match status" value="1"/>
</dbReference>
<keyword evidence="8" id="KW-1185">Reference proteome</keyword>
<dbReference type="EMBL" id="BPQB01000027">
    <property type="protein sequence ID" value="GJE92518.1"/>
    <property type="molecule type" value="Genomic_DNA"/>
</dbReference>
<dbReference type="AlphaFoldDB" id="A0A9P3LFD6"/>
<evidence type="ECO:0000313" key="7">
    <source>
        <dbReference type="EMBL" id="GJE92518.1"/>
    </source>
</evidence>
<dbReference type="Proteomes" id="UP000703269">
    <property type="component" value="Unassembled WGS sequence"/>
</dbReference>
<dbReference type="PANTHER" id="PTHR47966:SF51">
    <property type="entry name" value="BETA-SITE APP-CLEAVING ENZYME, ISOFORM A-RELATED"/>
    <property type="match status" value="1"/>
</dbReference>
<feature type="active site" evidence="2">
    <location>
        <position position="312"/>
    </location>
</feature>
<keyword evidence="5" id="KW-0732">Signal</keyword>
<evidence type="ECO:0000259" key="6">
    <source>
        <dbReference type="PROSITE" id="PS51767"/>
    </source>
</evidence>
<accession>A0A9P3LFD6</accession>
<feature type="chain" id="PRO_5040137491" evidence="5">
    <location>
        <begin position="19"/>
        <end position="425"/>
    </location>
</feature>
<sequence length="425" mass="44269">MQIKLSIALLALVPLLAAASPAPAAGSPVTRVPFARKRSFQKDGVADIEALKAHVAEVKTKINRGFDNFKTNTGKVHPNDNGERVQPAKRSLAKRATGKVALTDDLEGDLWQGGVSVGTPLSAFTVDFDTGSSDFFLPGPDCTVNCEGHKVFQTGSSSTAADQRKTFTTEFADGSSVDGEVFKDTVSLGGLVATGQAVVAATQYSSGFMLADFPPDGLLGMAFQSIAQTGDPPVFQTLVSQSKTTSPVFGFTLLDNGGELFLGGTDTSAFTGSLTFAPLIVTNPTAFWEISVSGVTVGTARPVTRAQDSIVDTGTTLLIVDPTSATAIHRDIPGAQNAARTVGQGFFTIPCNEIPSNVAITIAGKSFTLSPDTLNAGQVSAGSNECVSGIVGDNEGFWILGDVFLRNLYTQFDTANLRVGFAPVA</sequence>